<comment type="caution">
    <text evidence="1">The sequence shown here is derived from an EMBL/GenBank/DDBJ whole genome shotgun (WGS) entry which is preliminary data.</text>
</comment>
<dbReference type="Proteomes" id="UP000605392">
    <property type="component" value="Unassembled WGS sequence"/>
</dbReference>
<proteinExistence type="predicted"/>
<dbReference type="EMBL" id="BMFN01000001">
    <property type="protein sequence ID" value="GGF58761.1"/>
    <property type="molecule type" value="Genomic_DNA"/>
</dbReference>
<reference evidence="1 2" key="1">
    <citation type="journal article" date="2019" name="Int. J. Syst. Evol. Microbiol.">
        <title>The Global Catalogue of Microorganisms (GCM) 10K type strain sequencing project: providing services to taxonomists for standard genome sequencing and annotation.</title>
        <authorList>
            <consortium name="The Broad Institute Genomics Platform"/>
            <consortium name="The Broad Institute Genome Sequencing Center for Infectious Disease"/>
            <person name="Wu L."/>
            <person name="Ma J."/>
        </authorList>
    </citation>
    <scope>NUCLEOTIDE SEQUENCE [LARGE SCALE GENOMIC DNA]</scope>
    <source>
        <strain evidence="1 2">CGMCC 1.12720</strain>
    </source>
</reference>
<sequence length="872" mass="90728">MNFIATSRTLATQAAGPAGGLFSSQEASAKPSAGGLANGPAAGLAQSAVSRAAPATDELAAVLADVQRRAYFLYQSSEHSAATIADNPDQGLISTLGAAAYTVAVSADRAKASRAWQLSLKLRGIGRGDKLKFLPEDTSTGTTCQENKAAYAHGAAFAVDYENSPAGLRQNYTLFQRPAGRSGPVQVQLALHTNLQVAGHADGQALSLREAGKEVLRYAGLRAWDATGRVLASRMQLSADEKTVALVVDDARATYPLVIDPLITTPITIAEPGPKKRTTFGHRIAGAGDVNGDGYDDVLIAASDTANNSGVIYKSRAYLYYGSKNGLVTANPTVLVAPANTRAFGQNMAGAGDIDNDGYDDVLISAESISSGSRRVYFYRGSGTGLVTEDPTLLASPGSNSGDYFGNSVAGVGDIDGDSYNDVMVGAFGNNNYQGRAYLYRGTSLGINTTPVIIANPVNTGEDWFGVSVAGAGDVNKDGYADVVIGAQGANNNRGRAYVYHGSNAGLVTPPTILNEPHGVRLSQFGVSVCGVGDVNGDGYSDILVGIIAGLGGTPNRAYFYNGGPAGINTTHVTLDDPMAKPGSFFGLDIASAGDVDKDGYADVLIGAYGSDGNKGRAYLYHGSSSGLYTTSPIILKTPESTTTAFLFGSVVAGVGDIDGDGDDDIMIGDPYANNRQGQVYLYQGSSVVPLPVELVSFTAVASGSSTVSLTWTTASEKDNASFTVERSTGGQIFAAIAKLNGAGTSTASHRYTFRDDNLPPGAAVLYYRLRQTDLDGTVNYSPVRALKRPKVVPGFDVYPTVVVAGRAYYRYTGPTVAATLSIVNQSGQVVRTQTVKDAAEGDLALAGLPGGIYVVRYHTPDGHFQSRCVIQ</sequence>
<gene>
    <name evidence="1" type="ORF">GCM10011375_12430</name>
</gene>
<evidence type="ECO:0000313" key="1">
    <source>
        <dbReference type="EMBL" id="GGF58761.1"/>
    </source>
</evidence>
<evidence type="ECO:0000313" key="2">
    <source>
        <dbReference type="Proteomes" id="UP000605392"/>
    </source>
</evidence>
<protein>
    <submittedName>
        <fullName evidence="1">Uncharacterized protein</fullName>
    </submittedName>
</protein>
<accession>A0ACB5PPD0</accession>
<organism evidence="1 2">
    <name type="scientific">Hymenobacter qilianensis</name>
    <dbReference type="NCBI Taxonomy" id="1385715"/>
    <lineage>
        <taxon>Bacteria</taxon>
        <taxon>Pseudomonadati</taxon>
        <taxon>Bacteroidota</taxon>
        <taxon>Cytophagia</taxon>
        <taxon>Cytophagales</taxon>
        <taxon>Hymenobacteraceae</taxon>
        <taxon>Hymenobacter</taxon>
    </lineage>
</organism>
<keyword evidence="2" id="KW-1185">Reference proteome</keyword>
<name>A0ACB5PPD0_9BACT</name>